<dbReference type="Proteomes" id="UP000221837">
    <property type="component" value="Genome"/>
</dbReference>
<dbReference type="EMBL" id="KY630187">
    <property type="protein sequence ID" value="AQW88893.1"/>
    <property type="molecule type" value="Genomic_DNA"/>
</dbReference>
<accession>A0A1S6UAY3</accession>
<name>A0A1S6UAY3_9CAUD</name>
<organism evidence="1 2">
    <name type="scientific">Serratia phage BF</name>
    <dbReference type="NCBI Taxonomy" id="1962671"/>
    <lineage>
        <taxon>Viruses</taxon>
        <taxon>Duplodnaviria</taxon>
        <taxon>Heunggongvirae</taxon>
        <taxon>Uroviricota</taxon>
        <taxon>Caudoviricetes</taxon>
        <taxon>Eneladusvirus</taxon>
        <taxon>Eneladusvirus BF</taxon>
    </lineage>
</organism>
<gene>
    <name evidence="1" type="ORF">BF_0368</name>
</gene>
<evidence type="ECO:0000313" key="2">
    <source>
        <dbReference type="Proteomes" id="UP000221837"/>
    </source>
</evidence>
<protein>
    <submittedName>
        <fullName evidence="1">Uncharacterized protein</fullName>
    </submittedName>
</protein>
<sequence length="122" mass="14121">MESLNEILELDYVKQTNYTLNDSVKSVCQIEMKSGTNEKYLIMSRIIGEKNQYCTLITEFFTLSYNGTTLSATDSDGVMLDNIDPSITEEWFFQQSCVKNYNAIEHEDITFLTDVYNILVRK</sequence>
<reference evidence="1" key="1">
    <citation type="submission" date="2017-02" db="EMBL/GenBank/DDBJ databases">
        <title>Genome sequence of Serratia marcescens phage BF.</title>
        <authorList>
            <person name="Casey E."/>
            <person name="Fitzgerald B."/>
            <person name="Mahony J."/>
            <person name="Lugli G."/>
            <person name="Ventura M."/>
            <person name="van Sinderen D."/>
        </authorList>
    </citation>
    <scope>NUCLEOTIDE SEQUENCE [LARGE SCALE GENOMIC DNA]</scope>
</reference>
<evidence type="ECO:0000313" key="1">
    <source>
        <dbReference type="EMBL" id="AQW88893.1"/>
    </source>
</evidence>
<dbReference type="OrthoDB" id="36399at10239"/>
<keyword evidence="2" id="KW-1185">Reference proteome</keyword>
<proteinExistence type="predicted"/>